<evidence type="ECO:0000259" key="10">
    <source>
        <dbReference type="PROSITE" id="PS50850"/>
    </source>
</evidence>
<keyword evidence="5 9" id="KW-1133">Transmembrane helix</keyword>
<dbReference type="InterPro" id="IPR020846">
    <property type="entry name" value="MFS_dom"/>
</dbReference>
<dbReference type="CDD" id="cd06173">
    <property type="entry name" value="MFS_MefA_like"/>
    <property type="match status" value="1"/>
</dbReference>
<dbReference type="PANTHER" id="PTHR23513">
    <property type="entry name" value="INTEGRAL MEMBRANE EFFLUX PROTEIN-RELATED"/>
    <property type="match status" value="1"/>
</dbReference>
<comment type="subcellular location">
    <subcellularLocation>
        <location evidence="1">Cell inner membrane</location>
        <topology evidence="1">Multi-pass membrane protein</topology>
    </subcellularLocation>
</comment>
<organism evidence="11 12">
    <name type="scientific">Prauserella cavernicola</name>
    <dbReference type="NCBI Taxonomy" id="2800127"/>
    <lineage>
        <taxon>Bacteria</taxon>
        <taxon>Bacillati</taxon>
        <taxon>Actinomycetota</taxon>
        <taxon>Actinomycetes</taxon>
        <taxon>Pseudonocardiales</taxon>
        <taxon>Pseudonocardiaceae</taxon>
        <taxon>Prauserella</taxon>
    </lineage>
</organism>
<keyword evidence="3" id="KW-1003">Cell membrane</keyword>
<accession>A0A934V466</accession>
<sequence length="408" mass="41378">MPMPFVAIVYLGSHFLSLLGNGIVAVALPLIVLQTTGSPLSVSAVSTATAGPALLVGLFAGVVLDRVNRRNCSVLADVVSAGAVAAIPLVEVLWGLNLWWFVALAIVGSFGDVPGMTAREVLVPAVARHTGIPLERLVGLRQSLTSMGLVIGPAAAGGLLALFDGSTVLLVTAATSATAALLTALMPRHFGRIDSAPGERASVWAQLVAGVGVLRRSRFLTGMVGLTVGLATVVGGLQGLVLPLYFSVIGRPDLLGFVLTALAIGMLAGAGLFAAVGTRRSRRFWMTIALAGTTTGFVLIATLAAPATVFAGAALVGVSNALLGAVVGVLQAERIPETLRGRVLSLQNSFLQVAAPAGIGLAGAVAEYGSPVLAGLAVTAVWLVVLVAVVGSRALTDLEPKEQTVAQQ</sequence>
<dbReference type="EMBL" id="JAENJH010000001">
    <property type="protein sequence ID" value="MBK1783805.1"/>
    <property type="molecule type" value="Genomic_DNA"/>
</dbReference>
<evidence type="ECO:0000256" key="7">
    <source>
        <dbReference type="ARBA" id="ARBA00038075"/>
    </source>
</evidence>
<feature type="transmembrane region" description="Helical" evidence="9">
    <location>
        <begin position="350"/>
        <end position="366"/>
    </location>
</feature>
<evidence type="ECO:0000256" key="2">
    <source>
        <dbReference type="ARBA" id="ARBA00022448"/>
    </source>
</evidence>
<gene>
    <name evidence="11" type="ORF">JHE00_05640</name>
</gene>
<evidence type="ECO:0000313" key="12">
    <source>
        <dbReference type="Proteomes" id="UP000635245"/>
    </source>
</evidence>
<dbReference type="PANTHER" id="PTHR23513:SF9">
    <property type="entry name" value="ENTEROBACTIN EXPORTER ENTS"/>
    <property type="match status" value="1"/>
</dbReference>
<evidence type="ECO:0000256" key="3">
    <source>
        <dbReference type="ARBA" id="ARBA00022475"/>
    </source>
</evidence>
<dbReference type="InterPro" id="IPR036259">
    <property type="entry name" value="MFS_trans_sf"/>
</dbReference>
<keyword evidence="6 9" id="KW-0472">Membrane</keyword>
<evidence type="ECO:0000256" key="4">
    <source>
        <dbReference type="ARBA" id="ARBA00022692"/>
    </source>
</evidence>
<feature type="transmembrane region" description="Helical" evidence="9">
    <location>
        <begin position="44"/>
        <end position="62"/>
    </location>
</feature>
<dbReference type="PROSITE" id="PS50850">
    <property type="entry name" value="MFS"/>
    <property type="match status" value="1"/>
</dbReference>
<feature type="domain" description="Major facilitator superfamily (MFS) profile" evidence="10">
    <location>
        <begin position="217"/>
        <end position="408"/>
    </location>
</feature>
<dbReference type="GO" id="GO:0005886">
    <property type="term" value="C:plasma membrane"/>
    <property type="evidence" value="ECO:0007669"/>
    <property type="project" value="UniProtKB-SubCell"/>
</dbReference>
<feature type="transmembrane region" description="Helical" evidence="9">
    <location>
        <begin position="143"/>
        <end position="162"/>
    </location>
</feature>
<reference evidence="11" key="1">
    <citation type="submission" date="2020-12" db="EMBL/GenBank/DDBJ databases">
        <title>Prauserella sp. ASG 168, a novel actinomycete isolated from cave rock.</title>
        <authorList>
            <person name="Suriyachadkun C."/>
        </authorList>
    </citation>
    <scope>NUCLEOTIDE SEQUENCE</scope>
    <source>
        <strain evidence="11">ASG 168</strain>
    </source>
</reference>
<feature type="transmembrane region" description="Helical" evidence="9">
    <location>
        <begin position="254"/>
        <end position="277"/>
    </location>
</feature>
<evidence type="ECO:0000313" key="11">
    <source>
        <dbReference type="EMBL" id="MBK1783805.1"/>
    </source>
</evidence>
<evidence type="ECO:0000256" key="9">
    <source>
        <dbReference type="SAM" id="Phobius"/>
    </source>
</evidence>
<feature type="transmembrane region" description="Helical" evidence="9">
    <location>
        <begin position="310"/>
        <end position="330"/>
    </location>
</feature>
<evidence type="ECO:0000256" key="1">
    <source>
        <dbReference type="ARBA" id="ARBA00004429"/>
    </source>
</evidence>
<keyword evidence="2" id="KW-0813">Transport</keyword>
<dbReference type="AlphaFoldDB" id="A0A934V466"/>
<feature type="transmembrane region" description="Helical" evidence="9">
    <location>
        <begin position="372"/>
        <end position="391"/>
    </location>
</feature>
<dbReference type="SUPFAM" id="SSF103473">
    <property type="entry name" value="MFS general substrate transporter"/>
    <property type="match status" value="1"/>
</dbReference>
<name>A0A934V466_9PSEU</name>
<comment type="similarity">
    <text evidence="7">Belongs to the major facilitator superfamily. Drug:H(+) antiporter-3 (DHA3) (TC 2.A.1.21) family.</text>
</comment>
<dbReference type="InterPro" id="IPR011701">
    <property type="entry name" value="MFS"/>
</dbReference>
<dbReference type="Pfam" id="PF07690">
    <property type="entry name" value="MFS_1"/>
    <property type="match status" value="1"/>
</dbReference>
<evidence type="ECO:0000256" key="8">
    <source>
        <dbReference type="ARBA" id="ARBA00040914"/>
    </source>
</evidence>
<proteinExistence type="inferred from homology"/>
<keyword evidence="12" id="KW-1185">Reference proteome</keyword>
<evidence type="ECO:0000256" key="6">
    <source>
        <dbReference type="ARBA" id="ARBA00023136"/>
    </source>
</evidence>
<comment type="caution">
    <text evidence="11">The sequence shown here is derived from an EMBL/GenBank/DDBJ whole genome shotgun (WGS) entry which is preliminary data.</text>
</comment>
<dbReference type="GO" id="GO:0022857">
    <property type="term" value="F:transmembrane transporter activity"/>
    <property type="evidence" value="ECO:0007669"/>
    <property type="project" value="InterPro"/>
</dbReference>
<feature type="transmembrane region" description="Helical" evidence="9">
    <location>
        <begin position="7"/>
        <end position="32"/>
    </location>
</feature>
<protein>
    <recommendedName>
        <fullName evidence="8">Multidrug efflux pump Tap</fullName>
    </recommendedName>
</protein>
<feature type="transmembrane region" description="Helical" evidence="9">
    <location>
        <begin position="224"/>
        <end position="248"/>
    </location>
</feature>
<dbReference type="Proteomes" id="UP000635245">
    <property type="component" value="Unassembled WGS sequence"/>
</dbReference>
<evidence type="ECO:0000256" key="5">
    <source>
        <dbReference type="ARBA" id="ARBA00022989"/>
    </source>
</evidence>
<dbReference type="Gene3D" id="1.20.1250.20">
    <property type="entry name" value="MFS general substrate transporter like domains"/>
    <property type="match status" value="1"/>
</dbReference>
<feature type="transmembrane region" description="Helical" evidence="9">
    <location>
        <begin position="284"/>
        <end position="304"/>
    </location>
</feature>
<keyword evidence="4 9" id="KW-0812">Transmembrane</keyword>